<evidence type="ECO:0000256" key="1">
    <source>
        <dbReference type="ARBA" id="ARBA00010873"/>
    </source>
</evidence>
<dbReference type="Proteomes" id="UP000257039">
    <property type="component" value="Unassembled WGS sequence"/>
</dbReference>
<keyword evidence="2" id="KW-0184">Conjugation</keyword>
<evidence type="ECO:0000313" key="5">
    <source>
        <dbReference type="Proteomes" id="UP000257039"/>
    </source>
</evidence>
<organism evidence="4 5">
    <name type="scientific">Zooshikella ganghwensis</name>
    <dbReference type="NCBI Taxonomy" id="202772"/>
    <lineage>
        <taxon>Bacteria</taxon>
        <taxon>Pseudomonadati</taxon>
        <taxon>Pseudomonadota</taxon>
        <taxon>Gammaproteobacteria</taxon>
        <taxon>Oceanospirillales</taxon>
        <taxon>Zooshikellaceae</taxon>
        <taxon>Zooshikella</taxon>
    </lineage>
</organism>
<dbReference type="InterPro" id="IPR005053">
    <property type="entry name" value="MobA_MobL"/>
</dbReference>
<feature type="domain" description="MobA/MobL protein" evidence="3">
    <location>
        <begin position="19"/>
        <end position="112"/>
    </location>
</feature>
<dbReference type="EMBL" id="NDXW01000003">
    <property type="protein sequence ID" value="RDH41797.1"/>
    <property type="molecule type" value="Genomic_DNA"/>
</dbReference>
<name>A0A4P9VI04_9GAMM</name>
<sequence>MSMAIYHCHVKVISRSSGRSSTGAAAYRAAESIQDKRTGIVHDYTRKKGVSYSQILAPTHAPHWAYDRAQLWNEVEHIEKRKDAQLCREVEVALPRELNEKQMRQLIRDYAQVRPTLSATFSHYQSSGSVFTSQHLNPFIRHISPILLTSLNTLCSKTGDVPFAFPLSSNTYCIPSSSGGAII</sequence>
<evidence type="ECO:0000259" key="3">
    <source>
        <dbReference type="Pfam" id="PF03389"/>
    </source>
</evidence>
<dbReference type="Pfam" id="PF03389">
    <property type="entry name" value="MobA_MobL"/>
    <property type="match status" value="1"/>
</dbReference>
<protein>
    <recommendedName>
        <fullName evidence="3">MobA/MobL protein domain-containing protein</fullName>
    </recommendedName>
</protein>
<comment type="similarity">
    <text evidence="1">Belongs to the MobA/MobL family.</text>
</comment>
<proteinExistence type="inferred from homology"/>
<evidence type="ECO:0000256" key="2">
    <source>
        <dbReference type="ARBA" id="ARBA00022971"/>
    </source>
</evidence>
<gene>
    <name evidence="4" type="ORF">B9G39_26585</name>
</gene>
<keyword evidence="5" id="KW-1185">Reference proteome</keyword>
<comment type="caution">
    <text evidence="4">The sequence shown here is derived from an EMBL/GenBank/DDBJ whole genome shotgun (WGS) entry which is preliminary data.</text>
</comment>
<dbReference type="AlphaFoldDB" id="A0A4P9VI04"/>
<reference evidence="4 5" key="1">
    <citation type="submission" date="2017-04" db="EMBL/GenBank/DDBJ databases">
        <title>Draft genome sequence of Zooshikella ganghwensis VG4 isolated from Red Sea sediments.</title>
        <authorList>
            <person name="Rehman Z."/>
            <person name="Alam I."/>
            <person name="Kamau A."/>
            <person name="Bajic V."/>
            <person name="Leiknes T."/>
        </authorList>
    </citation>
    <scope>NUCLEOTIDE SEQUENCE [LARGE SCALE GENOMIC DNA]</scope>
    <source>
        <strain evidence="4 5">VG4</strain>
    </source>
</reference>
<dbReference type="Gene3D" id="3.30.930.30">
    <property type="match status" value="1"/>
</dbReference>
<accession>A0A4P9VI04</accession>
<evidence type="ECO:0000313" key="4">
    <source>
        <dbReference type="EMBL" id="RDH41797.1"/>
    </source>
</evidence>